<dbReference type="InterPro" id="IPR050792">
    <property type="entry name" value="ADP-ribosylglycohydrolase"/>
</dbReference>
<name>A0ABX3EFY4_9BACL</name>
<dbReference type="Proteomes" id="UP000186058">
    <property type="component" value="Unassembled WGS sequence"/>
</dbReference>
<dbReference type="InterPro" id="IPR005502">
    <property type="entry name" value="Ribosyl_crysJ1"/>
</dbReference>
<evidence type="ECO:0008006" key="5">
    <source>
        <dbReference type="Google" id="ProtNLM"/>
    </source>
</evidence>
<organism evidence="3 4">
    <name type="scientific">Paenibacillus helianthi</name>
    <dbReference type="NCBI Taxonomy" id="1349432"/>
    <lineage>
        <taxon>Bacteria</taxon>
        <taxon>Bacillati</taxon>
        <taxon>Bacillota</taxon>
        <taxon>Bacilli</taxon>
        <taxon>Bacillales</taxon>
        <taxon>Paenibacillaceae</taxon>
        <taxon>Paenibacillus</taxon>
    </lineage>
</organism>
<dbReference type="PANTHER" id="PTHR16222:SF24">
    <property type="entry name" value="ADP-RIBOSYLHYDROLASE ARH3"/>
    <property type="match status" value="1"/>
</dbReference>
<sequence>MEIYERIWGGLSSLACGDALGVLAVGYNPAELINTYGAVPRRLVTPIPSSPSRTKWNYGEVTDDTYQTIVIAENLVCYHRINKKELVKAFICLPDKYAKIESSTGRLKKDPNPYKRRFSVNSGAAMRISPLGIAFSIKNEVRLVSEVLKATQITHNSKSALAGAAAIAFAASALLDGCACDQVIEQSIKGAWLMRGYGDCDGLPAVYQEIETACNLGYEKYREKAGEGDLFGGLTVQAVPFALALASALWNAEAAICKAVEMGGDTDTIASITGLLCGICNPRSTPSHILKVISEKDTLHRLAVGLADIRC</sequence>
<dbReference type="SUPFAM" id="SSF101478">
    <property type="entry name" value="ADP-ribosylglycohydrolase"/>
    <property type="match status" value="1"/>
</dbReference>
<comment type="similarity">
    <text evidence="1">Belongs to the ADP-ribosylglycohydrolase family.</text>
</comment>
<evidence type="ECO:0000313" key="3">
    <source>
        <dbReference type="EMBL" id="OKP80714.1"/>
    </source>
</evidence>
<keyword evidence="4" id="KW-1185">Reference proteome</keyword>
<comment type="caution">
    <text evidence="3">The sequence shown here is derived from an EMBL/GenBank/DDBJ whole genome shotgun (WGS) entry which is preliminary data.</text>
</comment>
<dbReference type="PANTHER" id="PTHR16222">
    <property type="entry name" value="ADP-RIBOSYLGLYCOHYDROLASE"/>
    <property type="match status" value="1"/>
</dbReference>
<dbReference type="RefSeq" id="WP_074086129.1">
    <property type="nucleotide sequence ID" value="NZ_LVWI01000081.1"/>
</dbReference>
<dbReference type="EMBL" id="LVWI01000081">
    <property type="protein sequence ID" value="OKP80714.1"/>
    <property type="molecule type" value="Genomic_DNA"/>
</dbReference>
<evidence type="ECO:0000256" key="2">
    <source>
        <dbReference type="ARBA" id="ARBA00022801"/>
    </source>
</evidence>
<proteinExistence type="inferred from homology"/>
<evidence type="ECO:0000256" key="1">
    <source>
        <dbReference type="ARBA" id="ARBA00010702"/>
    </source>
</evidence>
<reference evidence="3 4" key="1">
    <citation type="submission" date="2016-03" db="EMBL/GenBank/DDBJ databases">
        <authorList>
            <person name="Sant'Anna F.H."/>
            <person name="Ambrosini A."/>
            <person name="Souza R."/>
            <person name="Bach E."/>
            <person name="Fernandes G."/>
            <person name="Balsanelli E."/>
            <person name="Baura V.A."/>
            <person name="Souza E.M."/>
            <person name="Passaglia L."/>
        </authorList>
    </citation>
    <scope>NUCLEOTIDE SEQUENCE [LARGE SCALE GENOMIC DNA]</scope>
    <source>
        <strain evidence="3 4">P26E</strain>
    </source>
</reference>
<dbReference type="Gene3D" id="1.10.4080.10">
    <property type="entry name" value="ADP-ribosylation/Crystallin J1"/>
    <property type="match status" value="1"/>
</dbReference>
<gene>
    <name evidence="3" type="ORF">A3844_26900</name>
</gene>
<protein>
    <recommendedName>
        <fullName evidence="5">ADP-ribosylglycohydrolase family protein</fullName>
    </recommendedName>
</protein>
<accession>A0ABX3EFY4</accession>
<keyword evidence="2" id="KW-0378">Hydrolase</keyword>
<evidence type="ECO:0000313" key="4">
    <source>
        <dbReference type="Proteomes" id="UP000186058"/>
    </source>
</evidence>
<dbReference type="Pfam" id="PF03747">
    <property type="entry name" value="ADP_ribosyl_GH"/>
    <property type="match status" value="1"/>
</dbReference>
<dbReference type="InterPro" id="IPR036705">
    <property type="entry name" value="Ribosyl_crysJ1_sf"/>
</dbReference>